<reference evidence="1 2" key="1">
    <citation type="submission" date="2011-08" db="EMBL/GenBank/DDBJ databases">
        <title>The Genome Sequence of Clostridium orbiscindens 1_3_50AFAA.</title>
        <authorList>
            <consortium name="The Broad Institute Genome Sequencing Platform"/>
            <person name="Earl A."/>
            <person name="Ward D."/>
            <person name="Feldgarden M."/>
            <person name="Gevers D."/>
            <person name="Daigneault M."/>
            <person name="Strauss J."/>
            <person name="Allen-Vercoe E."/>
            <person name="Young S.K."/>
            <person name="Zeng Q."/>
            <person name="Gargeya S."/>
            <person name="Fitzgerald M."/>
            <person name="Haas B."/>
            <person name="Abouelleil A."/>
            <person name="Alvarado L."/>
            <person name="Arachchi H.M."/>
            <person name="Berlin A."/>
            <person name="Brown A."/>
            <person name="Chapman S.B."/>
            <person name="Chen Z."/>
            <person name="Dunbar C."/>
            <person name="Freedman E."/>
            <person name="Gearin G."/>
            <person name="Gellesch M."/>
            <person name="Goldberg J."/>
            <person name="Griggs A."/>
            <person name="Gujja S."/>
            <person name="Heiman D."/>
            <person name="Howarth C."/>
            <person name="Larson L."/>
            <person name="Lui A."/>
            <person name="MacDonald P.J.P."/>
            <person name="Montmayeur A."/>
            <person name="Murphy C."/>
            <person name="Neiman D."/>
            <person name="Pearson M."/>
            <person name="Priest M."/>
            <person name="Roberts A."/>
            <person name="Saif S."/>
            <person name="Shea T."/>
            <person name="Shenoy N."/>
            <person name="Sisk P."/>
            <person name="Stolte C."/>
            <person name="Sykes S."/>
            <person name="Wortman J."/>
            <person name="Nusbaum C."/>
            <person name="Birren B."/>
        </authorList>
    </citation>
    <scope>NUCLEOTIDE SEQUENCE [LARGE SCALE GENOMIC DNA]</scope>
    <source>
        <strain evidence="1 2">1_3_50AFAA</strain>
    </source>
</reference>
<evidence type="ECO:0000313" key="2">
    <source>
        <dbReference type="Proteomes" id="UP000029585"/>
    </source>
</evidence>
<dbReference type="eggNOG" id="ENOG5030EMW">
    <property type="taxonomic scope" value="Bacteria"/>
</dbReference>
<organism evidence="1 2">
    <name type="scientific">Flavonifractor plautii 1_3_50AFAA</name>
    <dbReference type="NCBI Taxonomy" id="742738"/>
    <lineage>
        <taxon>Bacteria</taxon>
        <taxon>Bacillati</taxon>
        <taxon>Bacillota</taxon>
        <taxon>Clostridia</taxon>
        <taxon>Eubacteriales</taxon>
        <taxon>Oscillospiraceae</taxon>
        <taxon>Flavonifractor</taxon>
    </lineage>
</organism>
<evidence type="ECO:0000313" key="1">
    <source>
        <dbReference type="EMBL" id="KGF54410.1"/>
    </source>
</evidence>
<dbReference type="HOGENOM" id="CLU_1287811_0_0_9"/>
<dbReference type="EMBL" id="ADLO01000088">
    <property type="protein sequence ID" value="KGF54410.1"/>
    <property type="molecule type" value="Genomic_DNA"/>
</dbReference>
<dbReference type="PATRIC" id="fig|742738.3.peg.2878"/>
<gene>
    <name evidence="1" type="ORF">HMPREF9460_02799</name>
</gene>
<keyword evidence="2" id="KW-1185">Reference proteome</keyword>
<dbReference type="RefSeq" id="WP_050001737.1">
    <property type="nucleotide sequence ID" value="NZ_KN174164.1"/>
</dbReference>
<dbReference type="AlphaFoldDB" id="A0A096B5U6"/>
<accession>A0A096B5U6</accession>
<protein>
    <submittedName>
        <fullName evidence="1">Uncharacterized protein</fullName>
    </submittedName>
</protein>
<comment type="caution">
    <text evidence="1">The sequence shown here is derived from an EMBL/GenBank/DDBJ whole genome shotgun (WGS) entry which is preliminary data.</text>
</comment>
<dbReference type="Proteomes" id="UP000029585">
    <property type="component" value="Unassembled WGS sequence"/>
</dbReference>
<name>A0A096B5U6_FLAPL</name>
<sequence length="237" mass="26744">MDNTQHTYFAELKLALQKAGYTVQAVEDGHLPIEWNDRRLCQVTESGGIRFRTDDTTDPAAEAARSRVTDIAGVVREYMTLIEQAPDLKADGLGENYKLLAEFNGAVLAGHPGRYGVEFVTWEWSCGRTGLWQGHYYDPGSGPNGYLSAKQDFCVRSGLMDQHRLFTNEQLAEVYRCVSETLESAYLITPERQKLLEGVSEQIRWAVPDLPELVSQSNERELEAMSQEEQLDVTMEM</sequence>
<proteinExistence type="predicted"/>